<name>A0A9E2KWR5_9BACT</name>
<proteinExistence type="inferred from homology"/>
<feature type="domain" description="Large ribosomal subunit protein uL2 RNA-binding" evidence="10">
    <location>
        <begin position="43"/>
        <end position="119"/>
    </location>
</feature>
<dbReference type="Proteomes" id="UP000824247">
    <property type="component" value="Unassembled WGS sequence"/>
</dbReference>
<accession>A0A9E2KWR5</accession>
<dbReference type="InterPro" id="IPR014722">
    <property type="entry name" value="Rib_uL2_dom2"/>
</dbReference>
<dbReference type="AlphaFoldDB" id="A0A9E2KWR5"/>
<dbReference type="Gene3D" id="4.10.950.10">
    <property type="entry name" value="Ribosomal protein L2, domain 3"/>
    <property type="match status" value="1"/>
</dbReference>
<keyword evidence="2 7" id="KW-0699">rRNA-binding</keyword>
<evidence type="ECO:0000256" key="2">
    <source>
        <dbReference type="ARBA" id="ARBA00022730"/>
    </source>
</evidence>
<dbReference type="SMART" id="SM01383">
    <property type="entry name" value="Ribosomal_L2"/>
    <property type="match status" value="1"/>
</dbReference>
<keyword evidence="5 7" id="KW-0687">Ribonucleoprotein</keyword>
<dbReference type="SUPFAM" id="SSF50104">
    <property type="entry name" value="Translation proteins SH3-like domain"/>
    <property type="match status" value="1"/>
</dbReference>
<dbReference type="HAMAP" id="MF_01320_B">
    <property type="entry name" value="Ribosomal_uL2_B"/>
    <property type="match status" value="1"/>
</dbReference>
<dbReference type="GO" id="GO:0019843">
    <property type="term" value="F:rRNA binding"/>
    <property type="evidence" value="ECO:0007669"/>
    <property type="project" value="UniProtKB-UniRule"/>
</dbReference>
<dbReference type="FunFam" id="4.10.950.10:FF:000001">
    <property type="entry name" value="50S ribosomal protein L2"/>
    <property type="match status" value="1"/>
</dbReference>
<dbReference type="Pfam" id="PF03947">
    <property type="entry name" value="Ribosomal_L2_C"/>
    <property type="match status" value="1"/>
</dbReference>
<evidence type="ECO:0000256" key="5">
    <source>
        <dbReference type="ARBA" id="ARBA00023274"/>
    </source>
</evidence>
<dbReference type="InterPro" id="IPR002171">
    <property type="entry name" value="Ribosomal_uL2"/>
</dbReference>
<dbReference type="GO" id="GO:0015934">
    <property type="term" value="C:large ribosomal subunit"/>
    <property type="evidence" value="ECO:0007669"/>
    <property type="project" value="InterPro"/>
</dbReference>
<feature type="region of interest" description="Disordered" evidence="8">
    <location>
        <begin position="225"/>
        <end position="279"/>
    </location>
</feature>
<dbReference type="PIRSF" id="PIRSF002158">
    <property type="entry name" value="Ribosomal_L2"/>
    <property type="match status" value="1"/>
</dbReference>
<evidence type="ECO:0000256" key="4">
    <source>
        <dbReference type="ARBA" id="ARBA00022980"/>
    </source>
</evidence>
<dbReference type="PANTHER" id="PTHR13691">
    <property type="entry name" value="RIBOSOMAL PROTEIN L2"/>
    <property type="match status" value="1"/>
</dbReference>
<comment type="subunit">
    <text evidence="7">Part of the 50S ribosomal subunit. Forms a bridge to the 30S subunit in the 70S ribosome.</text>
</comment>
<dbReference type="SMART" id="SM01382">
    <property type="entry name" value="Ribosomal_L2_C"/>
    <property type="match status" value="1"/>
</dbReference>
<dbReference type="GO" id="GO:0003735">
    <property type="term" value="F:structural constituent of ribosome"/>
    <property type="evidence" value="ECO:0007669"/>
    <property type="project" value="InterPro"/>
</dbReference>
<keyword evidence="4 7" id="KW-0689">Ribosomal protein</keyword>
<dbReference type="InterPro" id="IPR012340">
    <property type="entry name" value="NA-bd_OB-fold"/>
</dbReference>
<evidence type="ECO:0000256" key="7">
    <source>
        <dbReference type="HAMAP-Rule" id="MF_01320"/>
    </source>
</evidence>
<dbReference type="GO" id="GO:0002181">
    <property type="term" value="P:cytoplasmic translation"/>
    <property type="evidence" value="ECO:0007669"/>
    <property type="project" value="TreeGrafter"/>
</dbReference>
<dbReference type="InterPro" id="IPR005880">
    <property type="entry name" value="Ribosomal_uL2_bac/org-type"/>
</dbReference>
<dbReference type="Gene3D" id="2.30.30.30">
    <property type="match status" value="1"/>
</dbReference>
<feature type="domain" description="Large ribosomal subunit protein uL2 C-terminal" evidence="9">
    <location>
        <begin position="126"/>
        <end position="257"/>
    </location>
</feature>
<dbReference type="NCBIfam" id="TIGR01171">
    <property type="entry name" value="rplB_bact"/>
    <property type="match status" value="1"/>
</dbReference>
<evidence type="ECO:0000256" key="3">
    <source>
        <dbReference type="ARBA" id="ARBA00022884"/>
    </source>
</evidence>
<evidence type="ECO:0000259" key="9">
    <source>
        <dbReference type="SMART" id="SM01382"/>
    </source>
</evidence>
<dbReference type="InterPro" id="IPR022671">
    <property type="entry name" value="Ribosomal_uL2_CS"/>
</dbReference>
<dbReference type="PROSITE" id="PS00467">
    <property type="entry name" value="RIBOSOMAL_L2"/>
    <property type="match status" value="1"/>
</dbReference>
<evidence type="ECO:0000259" key="10">
    <source>
        <dbReference type="SMART" id="SM01383"/>
    </source>
</evidence>
<dbReference type="InterPro" id="IPR014726">
    <property type="entry name" value="Ribosomal_uL2_dom3"/>
</dbReference>
<organism evidence="11 12">
    <name type="scientific">Candidatus Ureaplasma intestinipullorum</name>
    <dbReference type="NCBI Taxonomy" id="2838770"/>
    <lineage>
        <taxon>Bacteria</taxon>
        <taxon>Bacillati</taxon>
        <taxon>Mycoplasmatota</taxon>
        <taxon>Mycoplasmoidales</taxon>
        <taxon>Mycoplasmoidaceae</taxon>
        <taxon>Ureaplasma</taxon>
    </lineage>
</organism>
<dbReference type="EMBL" id="JAHLFM010000028">
    <property type="protein sequence ID" value="MBU3830895.1"/>
    <property type="molecule type" value="Genomic_DNA"/>
</dbReference>
<comment type="function">
    <text evidence="7">One of the primary rRNA binding proteins. Required for association of the 30S and 50S subunits to form the 70S ribosome, for tRNA binding and peptide bond formation. It has been suggested to have peptidyltransferase activity; this is somewhat controversial. Makes several contacts with the 16S rRNA in the 70S ribosome.</text>
</comment>
<dbReference type="SUPFAM" id="SSF50249">
    <property type="entry name" value="Nucleic acid-binding proteins"/>
    <property type="match status" value="1"/>
</dbReference>
<dbReference type="InterPro" id="IPR022669">
    <property type="entry name" value="Ribosomal_uL2_C"/>
</dbReference>
<dbReference type="InterPro" id="IPR022666">
    <property type="entry name" value="Ribosomal_uL2_RNA-bd_dom"/>
</dbReference>
<dbReference type="Pfam" id="PF00181">
    <property type="entry name" value="Ribosomal_L2_N"/>
    <property type="match status" value="1"/>
</dbReference>
<dbReference type="PANTHER" id="PTHR13691:SF5">
    <property type="entry name" value="LARGE RIBOSOMAL SUBUNIT PROTEIN UL2M"/>
    <property type="match status" value="1"/>
</dbReference>
<comment type="caution">
    <text evidence="11">The sequence shown here is derived from an EMBL/GenBank/DDBJ whole genome shotgun (WGS) entry which is preliminary data.</text>
</comment>
<dbReference type="FunFam" id="2.40.50.140:FF:000003">
    <property type="entry name" value="50S ribosomal protein L2"/>
    <property type="match status" value="1"/>
</dbReference>
<protein>
    <recommendedName>
        <fullName evidence="6 7">Large ribosomal subunit protein uL2</fullName>
    </recommendedName>
</protein>
<comment type="similarity">
    <text evidence="1 7">Belongs to the universal ribosomal protein uL2 family.</text>
</comment>
<evidence type="ECO:0000313" key="11">
    <source>
        <dbReference type="EMBL" id="MBU3830895.1"/>
    </source>
</evidence>
<reference evidence="11" key="2">
    <citation type="submission" date="2021-04" db="EMBL/GenBank/DDBJ databases">
        <authorList>
            <person name="Gilroy R."/>
        </authorList>
    </citation>
    <scope>NUCLEOTIDE SEQUENCE</scope>
    <source>
        <strain evidence="11">A5-1222</strain>
    </source>
</reference>
<dbReference type="Gene3D" id="2.40.50.140">
    <property type="entry name" value="Nucleic acid-binding proteins"/>
    <property type="match status" value="1"/>
</dbReference>
<evidence type="ECO:0000256" key="6">
    <source>
        <dbReference type="ARBA" id="ARBA00035242"/>
    </source>
</evidence>
<reference evidence="11" key="1">
    <citation type="journal article" date="2021" name="PeerJ">
        <title>Extensive microbial diversity within the chicken gut microbiome revealed by metagenomics and culture.</title>
        <authorList>
            <person name="Gilroy R."/>
            <person name="Ravi A."/>
            <person name="Getino M."/>
            <person name="Pursley I."/>
            <person name="Horton D.L."/>
            <person name="Alikhan N.F."/>
            <person name="Baker D."/>
            <person name="Gharbi K."/>
            <person name="Hall N."/>
            <person name="Watson M."/>
            <person name="Adriaenssens E.M."/>
            <person name="Foster-Nyarko E."/>
            <person name="Jarju S."/>
            <person name="Secka A."/>
            <person name="Antonio M."/>
            <person name="Oren A."/>
            <person name="Chaudhuri R.R."/>
            <person name="La Ragione R."/>
            <person name="Hildebrand F."/>
            <person name="Pallen M.J."/>
        </authorList>
    </citation>
    <scope>NUCLEOTIDE SEQUENCE</scope>
    <source>
        <strain evidence="11">A5-1222</strain>
    </source>
</reference>
<evidence type="ECO:0000256" key="1">
    <source>
        <dbReference type="ARBA" id="ARBA00005636"/>
    </source>
</evidence>
<sequence>MAVKRIKNRSSGKRQTVMIDYKSVLTTQTPEKSLIVTLQPNSGRNNQGKITTRHQGGRHKRKYRIIDFKRNKDDIVATVKSIEYDPNRTCFISLVTYTDGEKKYIISPKGIKVGDKIVSGTKNVDIVTGNTTTLANIPEGTLVHNVELIPGHGGQLARSAGTFIQILGSDDTGEYVVCKLMSGEVRKISKECRATIGIVSNEDHNLVNLGKAGRSRHMGIRPTVRGSAMNPNDHPHGGGEGRQPIGKDAPRSPWGKRLMGVKTRNNKKSSTNLIIRRRK</sequence>
<dbReference type="FunFam" id="2.30.30.30:FF:000001">
    <property type="entry name" value="50S ribosomal protein L2"/>
    <property type="match status" value="1"/>
</dbReference>
<gene>
    <name evidence="7 11" type="primary">rplB</name>
    <name evidence="11" type="ORF">H9897_01960</name>
</gene>
<evidence type="ECO:0000313" key="12">
    <source>
        <dbReference type="Proteomes" id="UP000824247"/>
    </source>
</evidence>
<dbReference type="GO" id="GO:0016740">
    <property type="term" value="F:transferase activity"/>
    <property type="evidence" value="ECO:0007669"/>
    <property type="project" value="InterPro"/>
</dbReference>
<dbReference type="InterPro" id="IPR008991">
    <property type="entry name" value="Translation_prot_SH3-like_sf"/>
</dbReference>
<keyword evidence="3 7" id="KW-0694">RNA-binding</keyword>
<evidence type="ECO:0000256" key="8">
    <source>
        <dbReference type="SAM" id="MobiDB-lite"/>
    </source>
</evidence>